<dbReference type="PANTHER" id="PTHR11807">
    <property type="entry name" value="ATPASES OF THE PP SUPERFAMILY-RELATED"/>
    <property type="match status" value="1"/>
</dbReference>
<evidence type="ECO:0000256" key="1">
    <source>
        <dbReference type="ARBA" id="ARBA00022679"/>
    </source>
</evidence>
<reference evidence="2" key="1">
    <citation type="submission" date="2020-06" db="EMBL/GenBank/DDBJ databases">
        <title>Draft genome of Bugula neritina, a colonial animal packing powerful symbionts and potential medicines.</title>
        <authorList>
            <person name="Rayko M."/>
        </authorList>
    </citation>
    <scope>NUCLEOTIDE SEQUENCE [LARGE SCALE GENOMIC DNA]</scope>
    <source>
        <strain evidence="2">Kwan_BN1</strain>
    </source>
</reference>
<sequence>MFEEEIHQTIISGNLFSSGETVAIGASGGKDSTVLAYIMKLLNEKYDYGLNLVLYLLTKALLVTEMIAWKQLKEIRNSIHFL</sequence>
<comment type="caution">
    <text evidence="2">The sequence shown here is derived from an EMBL/GenBank/DDBJ whole genome shotgun (WGS) entry which is preliminary data.</text>
</comment>
<dbReference type="GO" id="GO:0000049">
    <property type="term" value="F:tRNA binding"/>
    <property type="evidence" value="ECO:0007669"/>
    <property type="project" value="TreeGrafter"/>
</dbReference>
<proteinExistence type="predicted"/>
<protein>
    <submittedName>
        <fullName evidence="2">CTU1</fullName>
    </submittedName>
</protein>
<accession>A0A7J7JDL4</accession>
<gene>
    <name evidence="2" type="ORF">EB796_017577</name>
</gene>
<evidence type="ECO:0000313" key="2">
    <source>
        <dbReference type="EMBL" id="KAF6024117.1"/>
    </source>
</evidence>
<dbReference type="Proteomes" id="UP000593567">
    <property type="component" value="Unassembled WGS sequence"/>
</dbReference>
<dbReference type="OrthoDB" id="198857at2759"/>
<dbReference type="AlphaFoldDB" id="A0A7J7JDL4"/>
<dbReference type="GO" id="GO:0002144">
    <property type="term" value="C:cytosolic tRNA wobble base thiouridylase complex"/>
    <property type="evidence" value="ECO:0007669"/>
    <property type="project" value="TreeGrafter"/>
</dbReference>
<dbReference type="InterPro" id="IPR014729">
    <property type="entry name" value="Rossmann-like_a/b/a_fold"/>
</dbReference>
<dbReference type="GO" id="GO:0002143">
    <property type="term" value="P:tRNA wobble position uridine thiolation"/>
    <property type="evidence" value="ECO:0007669"/>
    <property type="project" value="TreeGrafter"/>
</dbReference>
<evidence type="ECO:0000313" key="3">
    <source>
        <dbReference type="Proteomes" id="UP000593567"/>
    </source>
</evidence>
<dbReference type="EMBL" id="VXIV02002616">
    <property type="protein sequence ID" value="KAF6024117.1"/>
    <property type="molecule type" value="Genomic_DNA"/>
</dbReference>
<dbReference type="GO" id="GO:0016740">
    <property type="term" value="F:transferase activity"/>
    <property type="evidence" value="ECO:0007669"/>
    <property type="project" value="UniProtKB-KW"/>
</dbReference>
<dbReference type="Gene3D" id="3.40.50.620">
    <property type="entry name" value="HUPs"/>
    <property type="match status" value="1"/>
</dbReference>
<keyword evidence="1" id="KW-0808">Transferase</keyword>
<dbReference type="SUPFAM" id="SSF52402">
    <property type="entry name" value="Adenine nucleotide alpha hydrolases-like"/>
    <property type="match status" value="1"/>
</dbReference>
<organism evidence="2 3">
    <name type="scientific">Bugula neritina</name>
    <name type="common">Brown bryozoan</name>
    <name type="synonym">Sertularia neritina</name>
    <dbReference type="NCBI Taxonomy" id="10212"/>
    <lineage>
        <taxon>Eukaryota</taxon>
        <taxon>Metazoa</taxon>
        <taxon>Spiralia</taxon>
        <taxon>Lophotrochozoa</taxon>
        <taxon>Bryozoa</taxon>
        <taxon>Gymnolaemata</taxon>
        <taxon>Cheilostomatida</taxon>
        <taxon>Flustrina</taxon>
        <taxon>Buguloidea</taxon>
        <taxon>Bugulidae</taxon>
        <taxon>Bugula</taxon>
    </lineage>
</organism>
<name>A0A7J7JDL4_BUGNE</name>
<keyword evidence="3" id="KW-1185">Reference proteome</keyword>
<dbReference type="GO" id="GO:0005739">
    <property type="term" value="C:mitochondrion"/>
    <property type="evidence" value="ECO:0007669"/>
    <property type="project" value="TreeGrafter"/>
</dbReference>
<dbReference type="PANTHER" id="PTHR11807:SF12">
    <property type="entry name" value="CYTOPLASMIC TRNA 2-THIOLATION PROTEIN 1"/>
    <property type="match status" value="1"/>
</dbReference>